<gene>
    <name evidence="2" type="ORF">SCARUB_03166</name>
</gene>
<reference evidence="2 3" key="1">
    <citation type="submission" date="2016-07" db="EMBL/GenBank/DDBJ databases">
        <title>Draft genome of Scalindua rubra, obtained from a brine-seawater interface in the Red Sea, sheds light on salt adaptation in anammox bacteria.</title>
        <authorList>
            <person name="Speth D.R."/>
            <person name="Lagkouvardos I."/>
            <person name="Wang Y."/>
            <person name="Qian P.-Y."/>
            <person name="Dutilh B.E."/>
            <person name="Jetten M.S."/>
        </authorList>
    </citation>
    <scope>NUCLEOTIDE SEQUENCE [LARGE SCALE GENOMIC DNA]</scope>
    <source>
        <strain evidence="2">BSI-1</strain>
    </source>
</reference>
<protein>
    <recommendedName>
        <fullName evidence="1">DUF4209 domain-containing protein</fullName>
    </recommendedName>
</protein>
<dbReference type="Pfam" id="PF13910">
    <property type="entry name" value="DUF4209"/>
    <property type="match status" value="1"/>
</dbReference>
<organism evidence="2 3">
    <name type="scientific">Candidatus Scalindua rubra</name>
    <dbReference type="NCBI Taxonomy" id="1872076"/>
    <lineage>
        <taxon>Bacteria</taxon>
        <taxon>Pseudomonadati</taxon>
        <taxon>Planctomycetota</taxon>
        <taxon>Candidatus Brocadiia</taxon>
        <taxon>Candidatus Brocadiales</taxon>
        <taxon>Candidatus Scalinduaceae</taxon>
        <taxon>Candidatus Scalindua</taxon>
    </lineage>
</organism>
<dbReference type="EMBL" id="MAYW01000099">
    <property type="protein sequence ID" value="ODS31703.1"/>
    <property type="molecule type" value="Genomic_DNA"/>
</dbReference>
<dbReference type="InterPro" id="IPR025209">
    <property type="entry name" value="DUF4209"/>
</dbReference>
<proteinExistence type="predicted"/>
<evidence type="ECO:0000313" key="3">
    <source>
        <dbReference type="Proteomes" id="UP000094056"/>
    </source>
</evidence>
<comment type="caution">
    <text evidence="2">The sequence shown here is derived from an EMBL/GenBank/DDBJ whole genome shotgun (WGS) entry which is preliminary data.</text>
</comment>
<accession>A0A1E3X7U4</accession>
<feature type="domain" description="DUF4209" evidence="1">
    <location>
        <begin position="552"/>
        <end position="590"/>
    </location>
</feature>
<sequence length="598" mass="69252">MILLCDVNKIMLNDKIKKYLNNLDNNENLLQSFHGEYKIAEEIKNILKKEGESYKPSDEDIFEQIAFDFLAEYPNDNSGWGIYYGPMFILPNKQGQMVEYPSIQRVTETTLNYWENRAKETKNPILSSRYADLVVDFSPKVLSKSADHKLFQLVIDTCITICEKLIAELLDCKTKIKRALKLAIQINDEERIKRTKETIISLEEKIAEDGKAGLWGFAFEWLLLDFSNKVSITPQEKNGLINDLEKRLKRVKENPWSTECAVSLLAEYYSKEKDETNLMRVLEILEKSFKEDDRTNSDALLKIHAFEKIHEIYQKYRDKGFLEAKKAVDRISQEIGSLDLDWQKSLKRVSVATDIEKEKIDKFLDAIFGKEEQNELENILARIVINFLPKQADLKNQLEEISKNNPLQFLCNTQIISGDGIPIAKLSSLNDDYDNHFQNYASQYLQLSSSLLSLMIEELKKRISKDEIVEYFKGSFLLKNENGEYIRRAISAYWDNDYLVSSHLFIPLIESSIRELIRVCGGIILVPNSISGYDRFPLTALLKNQGDIIKVVFSQIGHDMPFYFRLVLTEKLGMNLRNNFAHGLEKNTFFYRETSDGC</sequence>
<name>A0A1E3X7U4_9BACT</name>
<evidence type="ECO:0000259" key="1">
    <source>
        <dbReference type="Pfam" id="PF13910"/>
    </source>
</evidence>
<dbReference type="AlphaFoldDB" id="A0A1E3X7U4"/>
<evidence type="ECO:0000313" key="2">
    <source>
        <dbReference type="EMBL" id="ODS31703.1"/>
    </source>
</evidence>
<dbReference type="Proteomes" id="UP000094056">
    <property type="component" value="Unassembled WGS sequence"/>
</dbReference>